<dbReference type="PANTHER" id="PTHR34142">
    <property type="entry name" value="ENDO-BETA-1,4-GLUCANASE A"/>
    <property type="match status" value="1"/>
</dbReference>
<name>A0A918NJ23_9PROT</name>
<evidence type="ECO:0000256" key="2">
    <source>
        <dbReference type="ARBA" id="ARBA00023295"/>
    </source>
</evidence>
<dbReference type="GO" id="GO:0004553">
    <property type="term" value="F:hydrolase activity, hydrolyzing O-glycosyl compounds"/>
    <property type="evidence" value="ECO:0007669"/>
    <property type="project" value="InterPro"/>
</dbReference>
<dbReference type="EMBL" id="BMYV01000002">
    <property type="protein sequence ID" value="GGX71270.1"/>
    <property type="molecule type" value="Genomic_DNA"/>
</dbReference>
<gene>
    <name evidence="6" type="ORF">GCM10011309_21790</name>
</gene>
<dbReference type="PANTHER" id="PTHR34142:SF1">
    <property type="entry name" value="GLYCOSIDE HYDROLASE FAMILY 5 DOMAIN-CONTAINING PROTEIN"/>
    <property type="match status" value="1"/>
</dbReference>
<dbReference type="Gene3D" id="3.20.20.80">
    <property type="entry name" value="Glycosidases"/>
    <property type="match status" value="1"/>
</dbReference>
<sequence length="335" mass="37045">MRLWLKCIVILAVFLSALSQTADAQDLRAQSSLTPVSQHGKLSVVGPHIRDQNGQVASLAGPSFFWSNTGWGQDRFYTAGAVATFAKDWNASIVRAAMGAENSGSYLYDEDANIARVQTLIDAAIANGLYVIVDWHSHRAEKDTAKAVEFFTAVANAYGHTPNLIYEIYNEPLDTTDWATDVKPYAETVIDAIRKVDPDNLIIIGTTSWAQDVDVAADDPITGYSNILYSLHFYAASHKKDLRKRAEYAIGKGLPLIISEWGTVTYNGDGFMDKKSTREWMKFARKHGLSHLNWSVSDKDESASMFKSGADSHGGWTAQDLTPSGLLVRDIMREW</sequence>
<keyword evidence="1 3" id="KW-0378">Hydrolase</keyword>
<dbReference type="InterPro" id="IPR018087">
    <property type="entry name" value="Glyco_hydro_5_CS"/>
</dbReference>
<keyword evidence="7" id="KW-1185">Reference proteome</keyword>
<dbReference type="SUPFAM" id="SSF51445">
    <property type="entry name" value="(Trans)glycosidases"/>
    <property type="match status" value="1"/>
</dbReference>
<reference evidence="6 7" key="1">
    <citation type="journal article" date="2014" name="Int. J. Syst. Evol. Microbiol.">
        <title>Complete genome sequence of Corynebacterium casei LMG S-19264T (=DSM 44701T), isolated from a smear-ripened cheese.</title>
        <authorList>
            <consortium name="US DOE Joint Genome Institute (JGI-PGF)"/>
            <person name="Walter F."/>
            <person name="Albersmeier A."/>
            <person name="Kalinowski J."/>
            <person name="Ruckert C."/>
        </authorList>
    </citation>
    <scope>NUCLEOTIDE SEQUENCE [LARGE SCALE GENOMIC DNA]</scope>
    <source>
        <strain evidence="6 7">KCTC 23968</strain>
    </source>
</reference>
<dbReference type="AlphaFoldDB" id="A0A918NJ23"/>
<evidence type="ECO:0000313" key="7">
    <source>
        <dbReference type="Proteomes" id="UP000600865"/>
    </source>
</evidence>
<protein>
    <recommendedName>
        <fullName evidence="5">Glycoside hydrolase family 5 domain-containing protein</fullName>
    </recommendedName>
</protein>
<organism evidence="6 7">
    <name type="scientific">Litorimonas cladophorae</name>
    <dbReference type="NCBI Taxonomy" id="1220491"/>
    <lineage>
        <taxon>Bacteria</taxon>
        <taxon>Pseudomonadati</taxon>
        <taxon>Pseudomonadota</taxon>
        <taxon>Alphaproteobacteria</taxon>
        <taxon>Maricaulales</taxon>
        <taxon>Robiginitomaculaceae</taxon>
    </lineage>
</organism>
<feature type="chain" id="PRO_5037065418" description="Glycoside hydrolase family 5 domain-containing protein" evidence="4">
    <location>
        <begin position="25"/>
        <end position="335"/>
    </location>
</feature>
<comment type="caution">
    <text evidence="6">The sequence shown here is derived from an EMBL/GenBank/DDBJ whole genome shotgun (WGS) entry which is preliminary data.</text>
</comment>
<proteinExistence type="inferred from homology"/>
<dbReference type="RefSeq" id="WP_189585630.1">
    <property type="nucleotide sequence ID" value="NZ_BMYV01000002.1"/>
</dbReference>
<dbReference type="GO" id="GO:0000272">
    <property type="term" value="P:polysaccharide catabolic process"/>
    <property type="evidence" value="ECO:0007669"/>
    <property type="project" value="InterPro"/>
</dbReference>
<dbReference type="InterPro" id="IPR001547">
    <property type="entry name" value="Glyco_hydro_5"/>
</dbReference>
<evidence type="ECO:0000256" key="3">
    <source>
        <dbReference type="RuleBase" id="RU361153"/>
    </source>
</evidence>
<dbReference type="PROSITE" id="PS00659">
    <property type="entry name" value="GLYCOSYL_HYDROL_F5"/>
    <property type="match status" value="1"/>
</dbReference>
<dbReference type="InterPro" id="IPR017853">
    <property type="entry name" value="GH"/>
</dbReference>
<evidence type="ECO:0000259" key="5">
    <source>
        <dbReference type="Pfam" id="PF00150"/>
    </source>
</evidence>
<evidence type="ECO:0000256" key="4">
    <source>
        <dbReference type="SAM" id="SignalP"/>
    </source>
</evidence>
<dbReference type="Proteomes" id="UP000600865">
    <property type="component" value="Unassembled WGS sequence"/>
</dbReference>
<keyword evidence="2 3" id="KW-0326">Glycosidase</keyword>
<keyword evidence="4" id="KW-0732">Signal</keyword>
<evidence type="ECO:0000256" key="1">
    <source>
        <dbReference type="ARBA" id="ARBA00022801"/>
    </source>
</evidence>
<accession>A0A918NJ23</accession>
<evidence type="ECO:0000313" key="6">
    <source>
        <dbReference type="EMBL" id="GGX71270.1"/>
    </source>
</evidence>
<comment type="similarity">
    <text evidence="3">Belongs to the glycosyl hydrolase 5 (cellulase A) family.</text>
</comment>
<feature type="domain" description="Glycoside hydrolase family 5" evidence="5">
    <location>
        <begin position="52"/>
        <end position="299"/>
    </location>
</feature>
<feature type="signal peptide" evidence="4">
    <location>
        <begin position="1"/>
        <end position="24"/>
    </location>
</feature>
<dbReference type="Pfam" id="PF00150">
    <property type="entry name" value="Cellulase"/>
    <property type="match status" value="1"/>
</dbReference>